<dbReference type="Proteomes" id="UP000199614">
    <property type="component" value="Unassembled WGS sequence"/>
</dbReference>
<feature type="region of interest" description="Disordered" evidence="1">
    <location>
        <begin position="260"/>
        <end position="290"/>
    </location>
</feature>
<dbReference type="InterPro" id="IPR050114">
    <property type="entry name" value="UPF0173_UPF0282_UlaG_hydrolase"/>
</dbReference>
<dbReference type="STRING" id="260086.SAMN05216207_108911"/>
<evidence type="ECO:0000313" key="3">
    <source>
        <dbReference type="EMBL" id="SFO56278.1"/>
    </source>
</evidence>
<name>A0A1I5I6L2_PSUAM</name>
<evidence type="ECO:0000256" key="1">
    <source>
        <dbReference type="SAM" id="MobiDB-lite"/>
    </source>
</evidence>
<evidence type="ECO:0000259" key="2">
    <source>
        <dbReference type="Pfam" id="PF12706"/>
    </source>
</evidence>
<gene>
    <name evidence="3" type="ORF">SAMN05216207_108911</name>
</gene>
<feature type="domain" description="Metallo-beta-lactamase" evidence="2">
    <location>
        <begin position="43"/>
        <end position="223"/>
    </location>
</feature>
<proteinExistence type="predicted"/>
<dbReference type="InterPro" id="IPR001279">
    <property type="entry name" value="Metallo-B-lactamas"/>
</dbReference>
<sequence>MDTSLTFVGTATTLLRLGRFRLLTDPNFLHCGQRARLGWGLSSRRRTEPAVGIDELPPLDAVLVSHLHGDHFDRIARDWLDHGLPVVTTPHARDRLRRWGFQAAIGLATWQSWEVGDHVERVRVTAVPARHGPRALHRLLPPVQGSIVDLEREGQRALRIYITGDTVLVPELAEIRDRFGEIDLMVAHLGGTRIGGVLVTLDARQGTDLVELIGPGRVVPVHYDDYDVFRSPLTHFLDQMRARGLGERIRVVARGGTVALPPSTGRRPGSATADHVFGNAPGSPWHGLPP</sequence>
<dbReference type="EMBL" id="FOUY01000089">
    <property type="protein sequence ID" value="SFO56278.1"/>
    <property type="molecule type" value="Genomic_DNA"/>
</dbReference>
<protein>
    <submittedName>
        <fullName evidence="3">L-ascorbate metabolism protein UlaG, beta-lactamase superfamily</fullName>
    </submittedName>
</protein>
<dbReference type="AlphaFoldDB" id="A0A1I5I6L2"/>
<dbReference type="PANTHER" id="PTHR43546:SF7">
    <property type="entry name" value="METALLO-BETA-LACTAMASE DOMAIN-CONTAINING PROTEIN"/>
    <property type="match status" value="1"/>
</dbReference>
<accession>A0A1I5I6L2</accession>
<reference evidence="3 4" key="1">
    <citation type="submission" date="2016-10" db="EMBL/GenBank/DDBJ databases">
        <authorList>
            <person name="de Groot N.N."/>
        </authorList>
    </citation>
    <scope>NUCLEOTIDE SEQUENCE [LARGE SCALE GENOMIC DNA]</scope>
    <source>
        <strain evidence="3 4">CGMCC 4.1877</strain>
    </source>
</reference>
<evidence type="ECO:0000313" key="4">
    <source>
        <dbReference type="Proteomes" id="UP000199614"/>
    </source>
</evidence>
<dbReference type="RefSeq" id="WP_245773977.1">
    <property type="nucleotide sequence ID" value="NZ_FOUY01000089.1"/>
</dbReference>
<dbReference type="Gene3D" id="3.60.15.10">
    <property type="entry name" value="Ribonuclease Z/Hydroxyacylglutathione hydrolase-like"/>
    <property type="match status" value="1"/>
</dbReference>
<keyword evidence="4" id="KW-1185">Reference proteome</keyword>
<dbReference type="Pfam" id="PF12706">
    <property type="entry name" value="Lactamase_B_2"/>
    <property type="match status" value="1"/>
</dbReference>
<organism evidence="3 4">
    <name type="scientific">Pseudonocardia ammonioxydans</name>
    <dbReference type="NCBI Taxonomy" id="260086"/>
    <lineage>
        <taxon>Bacteria</taxon>
        <taxon>Bacillati</taxon>
        <taxon>Actinomycetota</taxon>
        <taxon>Actinomycetes</taxon>
        <taxon>Pseudonocardiales</taxon>
        <taxon>Pseudonocardiaceae</taxon>
        <taxon>Pseudonocardia</taxon>
    </lineage>
</organism>
<dbReference type="PANTHER" id="PTHR43546">
    <property type="entry name" value="UPF0173 METAL-DEPENDENT HYDROLASE MJ1163-RELATED"/>
    <property type="match status" value="1"/>
</dbReference>
<dbReference type="SUPFAM" id="SSF56281">
    <property type="entry name" value="Metallo-hydrolase/oxidoreductase"/>
    <property type="match status" value="1"/>
</dbReference>
<dbReference type="InterPro" id="IPR036866">
    <property type="entry name" value="RibonucZ/Hydroxyglut_hydro"/>
</dbReference>